<dbReference type="EMBL" id="LQQY01000006">
    <property type="protein sequence ID" value="KZE51834.1"/>
    <property type="molecule type" value="Genomic_DNA"/>
</dbReference>
<accession>A0A0J5W575</accession>
<dbReference type="Proteomes" id="UP000076510">
    <property type="component" value="Unassembled WGS sequence"/>
</dbReference>
<dbReference type="RefSeq" id="WP_048007418.1">
    <property type="nucleotide sequence ID" value="NZ_CP085398.1"/>
</dbReference>
<sequence length="94" mass="9655">MRKHAVNLLYKGGKNTWDAIKDTMKAGVAVTVVGASTSAVIGTNSYSVTAAVAGAIAVMVIVEAADVMKETGTMADADAMKETGTTDVIRIGKH</sequence>
<organism evidence="1 2">
    <name type="scientific">Rossellomorea marisflavi</name>
    <dbReference type="NCBI Taxonomy" id="189381"/>
    <lineage>
        <taxon>Bacteria</taxon>
        <taxon>Bacillati</taxon>
        <taxon>Bacillota</taxon>
        <taxon>Bacilli</taxon>
        <taxon>Bacillales</taxon>
        <taxon>Bacillaceae</taxon>
        <taxon>Rossellomorea</taxon>
    </lineage>
</organism>
<protein>
    <submittedName>
        <fullName evidence="1">Uncharacterized protein</fullName>
    </submittedName>
</protein>
<evidence type="ECO:0000313" key="1">
    <source>
        <dbReference type="EMBL" id="KZE51834.1"/>
    </source>
</evidence>
<evidence type="ECO:0000313" key="2">
    <source>
        <dbReference type="Proteomes" id="UP000076510"/>
    </source>
</evidence>
<proteinExistence type="predicted"/>
<comment type="caution">
    <text evidence="1">The sequence shown here is derived from an EMBL/GenBank/DDBJ whole genome shotgun (WGS) entry which is preliminary data.</text>
</comment>
<dbReference type="PATRIC" id="fig|189381.10.peg.576"/>
<dbReference type="AlphaFoldDB" id="A0A0J5W575"/>
<name>A0A0J5W575_9BACI</name>
<reference evidence="2" key="1">
    <citation type="submission" date="2016-01" db="EMBL/GenBank/DDBJ databases">
        <title>Whole genome sequencing of Bhargavaea cecembensis T14.</title>
        <authorList>
            <person name="Hong K.W."/>
        </authorList>
    </citation>
    <scope>NUCLEOTIDE SEQUENCE [LARGE SCALE GENOMIC DNA]</scope>
    <source>
        <strain evidence="2">M19</strain>
    </source>
</reference>
<gene>
    <name evidence="1" type="ORF">AV649_13555</name>
</gene>